<reference evidence="4" key="1">
    <citation type="submission" date="2024-07" db="EMBL/GenBank/DDBJ databases">
        <title>Two chromosome-level genome assemblies of Korean endemic species Abeliophyllum distichum and Forsythia ovata (Oleaceae).</title>
        <authorList>
            <person name="Jang H."/>
        </authorList>
    </citation>
    <scope>NUCLEOTIDE SEQUENCE [LARGE SCALE GENOMIC DNA]</scope>
</reference>
<gene>
    <name evidence="3" type="ORF">Fot_06416</name>
</gene>
<name>A0ABD1WTB0_9LAMI</name>
<feature type="transmembrane region" description="Helical" evidence="2">
    <location>
        <begin position="422"/>
        <end position="443"/>
    </location>
</feature>
<dbReference type="PANTHER" id="PTHR35490">
    <property type="entry name" value="BACTERIOPHAGE N4 ADSORPTION B PROTEIN"/>
    <property type="match status" value="1"/>
</dbReference>
<proteinExistence type="predicted"/>
<keyword evidence="2" id="KW-0472">Membrane</keyword>
<dbReference type="EMBL" id="JBFOLJ010000002">
    <property type="protein sequence ID" value="KAL2552797.1"/>
    <property type="molecule type" value="Genomic_DNA"/>
</dbReference>
<evidence type="ECO:0000256" key="1">
    <source>
        <dbReference type="SAM" id="MobiDB-lite"/>
    </source>
</evidence>
<feature type="region of interest" description="Disordered" evidence="1">
    <location>
        <begin position="57"/>
        <end position="79"/>
    </location>
</feature>
<dbReference type="Proteomes" id="UP001604277">
    <property type="component" value="Unassembled WGS sequence"/>
</dbReference>
<accession>A0ABD1WTB0</accession>
<dbReference type="AlphaFoldDB" id="A0ABD1WTB0"/>
<evidence type="ECO:0000256" key="2">
    <source>
        <dbReference type="SAM" id="Phobius"/>
    </source>
</evidence>
<organism evidence="3 4">
    <name type="scientific">Forsythia ovata</name>
    <dbReference type="NCBI Taxonomy" id="205694"/>
    <lineage>
        <taxon>Eukaryota</taxon>
        <taxon>Viridiplantae</taxon>
        <taxon>Streptophyta</taxon>
        <taxon>Embryophyta</taxon>
        <taxon>Tracheophyta</taxon>
        <taxon>Spermatophyta</taxon>
        <taxon>Magnoliopsida</taxon>
        <taxon>eudicotyledons</taxon>
        <taxon>Gunneridae</taxon>
        <taxon>Pentapetalae</taxon>
        <taxon>asterids</taxon>
        <taxon>lamiids</taxon>
        <taxon>Lamiales</taxon>
        <taxon>Oleaceae</taxon>
        <taxon>Forsythieae</taxon>
        <taxon>Forsythia</taxon>
    </lineage>
</organism>
<evidence type="ECO:0000313" key="3">
    <source>
        <dbReference type="EMBL" id="KAL2552797.1"/>
    </source>
</evidence>
<feature type="region of interest" description="Disordered" evidence="1">
    <location>
        <begin position="447"/>
        <end position="466"/>
    </location>
</feature>
<keyword evidence="2" id="KW-1133">Transmembrane helix</keyword>
<protein>
    <submittedName>
        <fullName evidence="3">Uncharacterized protein</fullName>
    </submittedName>
</protein>
<sequence>MPTFSTIALDRLIEPGALESMMPGRSPESKLDGINSTLNLSLNQEIIAPNVKLERGVSVPPNPKLDGRKGASSAVDRKHHRTQILPALYATPESTPLPDSPSSFPPSPYVINHKRRGPRLIKSFSEDDVATRKRAMDENGKSDEKEVAAVAKDDSYLPTEVVNSGKDDNFTSTVPRAVSEEYVNGSFDGAHGNSNLADGLDGRNGVKKSVIFNSQQDGETDDFFDPHDSMSVKSNGESEGNGVAERSLNSITPMAEFYDACEELSSESGLQPPLPDIETELREIRLCLLMEIEKRKQAEEILNSMRNQWQTIREQLSLVGLTLPADPTTLREDKQLVDPAEELCQQIYLARFVSNSIGRGTAKAEVEKEMEAQLKSKNFEIARLWDRLHYYEAVNHEMSQRNQETVETARRLRQKRKRRQRWVLGSITAAISIGSAVLAWSYIQTGKGSSSSSQLHAPEPRSNLTRRRRILQPLMRLLRKPSRRSCR</sequence>
<keyword evidence="2" id="KW-0812">Transmembrane</keyword>
<evidence type="ECO:0000313" key="4">
    <source>
        <dbReference type="Proteomes" id="UP001604277"/>
    </source>
</evidence>
<keyword evidence="4" id="KW-1185">Reference proteome</keyword>
<comment type="caution">
    <text evidence="3">The sequence shown here is derived from an EMBL/GenBank/DDBJ whole genome shotgun (WGS) entry which is preliminary data.</text>
</comment>
<dbReference type="PANTHER" id="PTHR35490:SF2">
    <property type="entry name" value="BACTERIOPHAGE N4 ADSORPTION B PROTEIN"/>
    <property type="match status" value="1"/>
</dbReference>